<dbReference type="KEGG" id="mfo:Metfor_0223"/>
<dbReference type="InterPro" id="IPR016181">
    <property type="entry name" value="Acyl_CoA_acyltransferase"/>
</dbReference>
<keyword evidence="3" id="KW-1185">Reference proteome</keyword>
<reference evidence="3" key="1">
    <citation type="submission" date="2011-12" db="EMBL/GenBank/DDBJ databases">
        <title>Complete sequence of Methanoregula formicicum SMSP.</title>
        <authorList>
            <person name="Lucas S."/>
            <person name="Han J."/>
            <person name="Lapidus A."/>
            <person name="Cheng J.-F."/>
            <person name="Goodwin L."/>
            <person name="Pitluck S."/>
            <person name="Peters L."/>
            <person name="Ovchinnikova G."/>
            <person name="Teshima H."/>
            <person name="Detter J.C."/>
            <person name="Han C."/>
            <person name="Tapia R."/>
            <person name="Land M."/>
            <person name="Hauser L."/>
            <person name="Kyrpides N."/>
            <person name="Ivanova N."/>
            <person name="Pagani I."/>
            <person name="Imachi H."/>
            <person name="Tamaki H."/>
            <person name="Sekiguchi Y."/>
            <person name="Kamagata Y."/>
            <person name="Cadillo-Quiroz H."/>
            <person name="Zinder S."/>
            <person name="Liu W.-T."/>
            <person name="Woyke T."/>
        </authorList>
    </citation>
    <scope>NUCLEOTIDE SEQUENCE [LARGE SCALE GENOMIC DNA]</scope>
    <source>
        <strain evidence="3">DSM 22288 / NBRC 105244 / SMSP</strain>
    </source>
</reference>
<dbReference type="HOGENOM" id="CLU_013985_28_0_2"/>
<dbReference type="Gene3D" id="3.40.630.30">
    <property type="match status" value="1"/>
</dbReference>
<dbReference type="InParanoid" id="L0HDY8"/>
<dbReference type="SUPFAM" id="SSF55729">
    <property type="entry name" value="Acyl-CoA N-acyltransferases (Nat)"/>
    <property type="match status" value="1"/>
</dbReference>
<dbReference type="OrthoDB" id="120213at2157"/>
<keyword evidence="2" id="KW-0689">Ribosomal protein</keyword>
<dbReference type="PANTHER" id="PTHR43792">
    <property type="entry name" value="GNAT FAMILY, PUTATIVE (AFU_ORTHOLOGUE AFUA_3G00765)-RELATED-RELATED"/>
    <property type="match status" value="1"/>
</dbReference>
<dbReference type="GO" id="GO:0005840">
    <property type="term" value="C:ribosome"/>
    <property type="evidence" value="ECO:0007669"/>
    <property type="project" value="UniProtKB-KW"/>
</dbReference>
<dbReference type="Proteomes" id="UP000010824">
    <property type="component" value="Chromosome"/>
</dbReference>
<feature type="domain" description="N-acetyltransferase" evidence="1">
    <location>
        <begin position="17"/>
        <end position="182"/>
    </location>
</feature>
<organism evidence="2 3">
    <name type="scientific">Methanoregula formicica (strain DSM 22288 / NBRC 105244 / SMSP)</name>
    <dbReference type="NCBI Taxonomy" id="593750"/>
    <lineage>
        <taxon>Archaea</taxon>
        <taxon>Methanobacteriati</taxon>
        <taxon>Methanobacteriota</taxon>
        <taxon>Stenosarchaea group</taxon>
        <taxon>Methanomicrobia</taxon>
        <taxon>Methanomicrobiales</taxon>
        <taxon>Methanoregulaceae</taxon>
        <taxon>Methanoregula</taxon>
    </lineage>
</organism>
<accession>L0HDY8</accession>
<dbReference type="GO" id="GO:0016747">
    <property type="term" value="F:acyltransferase activity, transferring groups other than amino-acyl groups"/>
    <property type="evidence" value="ECO:0007669"/>
    <property type="project" value="InterPro"/>
</dbReference>
<proteinExistence type="predicted"/>
<dbReference type="GeneID" id="14308896"/>
<evidence type="ECO:0000313" key="2">
    <source>
        <dbReference type="EMBL" id="AGB01304.1"/>
    </source>
</evidence>
<dbReference type="EMBL" id="CP003167">
    <property type="protein sequence ID" value="AGB01304.1"/>
    <property type="molecule type" value="Genomic_DNA"/>
</dbReference>
<dbReference type="PANTHER" id="PTHR43792:SF13">
    <property type="entry name" value="ACETYLTRANSFERASE"/>
    <property type="match status" value="1"/>
</dbReference>
<dbReference type="eggNOG" id="arCOG00843">
    <property type="taxonomic scope" value="Archaea"/>
</dbReference>
<dbReference type="InterPro" id="IPR051531">
    <property type="entry name" value="N-acetyltransferase"/>
</dbReference>
<sequence>MKTPLQTKRLSLIPATREILEADLNDREQLSSLLDATIPAGWPQPLMDEGVIREFLRMMKDPAEPLFAAWYWVLDDTATGTGILIGNGGILSAEGHPNTAVLGYSVLEEFWNRGYATEAVGALIPVIFSLPGIRGIIATTYPHLTASIRVLEKNGFVRTDEVPSGVGAEEGTICYLREKQGPVSGRE</sequence>
<evidence type="ECO:0000259" key="1">
    <source>
        <dbReference type="PROSITE" id="PS51186"/>
    </source>
</evidence>
<reference evidence="2 3" key="2">
    <citation type="journal article" date="2014" name="Genome Announc.">
        <title>Complete Genome Sequence of Methanoregula formicica SMSPT, a Mesophilic Hydrogenotrophic Methanogen Isolated from a Methanogenic Upflow Anaerobic Sludge Blanket Reactor.</title>
        <authorList>
            <person name="Yamamoto K."/>
            <person name="Tamaki H."/>
            <person name="Cadillo-Quiroz H."/>
            <person name="Imachi H."/>
            <person name="Kyrpides N."/>
            <person name="Woyke T."/>
            <person name="Goodwin L."/>
            <person name="Zinder S.H."/>
            <person name="Kamagata Y."/>
            <person name="Liu W.T."/>
        </authorList>
    </citation>
    <scope>NUCLEOTIDE SEQUENCE [LARGE SCALE GENOMIC DNA]</scope>
    <source>
        <strain evidence="3">DSM 22288 / NBRC 105244 / SMSP</strain>
    </source>
</reference>
<dbReference type="PROSITE" id="PS51186">
    <property type="entry name" value="GNAT"/>
    <property type="match status" value="1"/>
</dbReference>
<evidence type="ECO:0000313" key="3">
    <source>
        <dbReference type="Proteomes" id="UP000010824"/>
    </source>
</evidence>
<dbReference type="InterPro" id="IPR000182">
    <property type="entry name" value="GNAT_dom"/>
</dbReference>
<name>L0HDY8_METFS</name>
<gene>
    <name evidence="2" type="ordered locus">Metfor_0223</name>
</gene>
<dbReference type="Pfam" id="PF13302">
    <property type="entry name" value="Acetyltransf_3"/>
    <property type="match status" value="1"/>
</dbReference>
<dbReference type="STRING" id="593750.Metfor_0223"/>
<keyword evidence="2" id="KW-0808">Transferase</keyword>
<protein>
    <submittedName>
        <fullName evidence="2">Acetyltransferase, ribosomal protein N-acetylase</fullName>
    </submittedName>
</protein>
<dbReference type="AlphaFoldDB" id="L0HDY8"/>
<keyword evidence="2" id="KW-0687">Ribonucleoprotein</keyword>
<dbReference type="RefSeq" id="WP_015284268.1">
    <property type="nucleotide sequence ID" value="NC_019943.1"/>
</dbReference>